<sequence>MTTLSRKRVTPSWLVSLVAGLAAFGTYSCMYAFRKAFTAGTYSTLQLGPLDYKVWLILAQMLGYTLSKFYGIRFLAQRRPQQRIPTLIALLSMAGLALLGFALCPVPYNIVFLFLNGLPLGMIWGLVFSFLEGRRHTELMGAVMAISLIFASGLVKTVGLLLIRWGGISEFWMPFLTGLVFSVPLAGCLYVLSQIPAPSAEDKRLRTERRPMNRTQRRLFIRQFLPGIVLTVLVYTLLTVARDIRDNFEVEIWQRLGYGNQPGIYTQVDGPVALSVLLLLSLLILVRNNLKAFSLIHLMIIGACLLMGFATLAYNAGQLSGLHWMALSGLGLYLAYVPYNAIFFERMLATFREKGNVAFVMSLADSFGYLGSVGVLCLKEFSQEGLSWGQFYNQILLFVALSGAVLALASLYYFRKKHSIPSVSYPALVHD</sequence>
<dbReference type="Pfam" id="PF18943">
    <property type="entry name" value="DUF5690"/>
    <property type="match status" value="1"/>
</dbReference>
<feature type="transmembrane region" description="Helical" evidence="1">
    <location>
        <begin position="12"/>
        <end position="33"/>
    </location>
</feature>
<feature type="transmembrane region" description="Helical" evidence="1">
    <location>
        <begin position="84"/>
        <end position="103"/>
    </location>
</feature>
<dbReference type="InterPro" id="IPR036259">
    <property type="entry name" value="MFS_trans_sf"/>
</dbReference>
<reference evidence="3" key="1">
    <citation type="submission" date="2018-02" db="EMBL/GenBank/DDBJ databases">
        <title>Genome sequencing of Solimonas sp. HR-BB.</title>
        <authorList>
            <person name="Lee Y."/>
            <person name="Jeon C.O."/>
        </authorList>
    </citation>
    <scope>NUCLEOTIDE SEQUENCE [LARGE SCALE GENOMIC DNA]</scope>
    <source>
        <strain evidence="3">HR-U</strain>
    </source>
</reference>
<feature type="transmembrane region" description="Helical" evidence="1">
    <location>
        <begin position="293"/>
        <end position="316"/>
    </location>
</feature>
<evidence type="ECO:0000256" key="1">
    <source>
        <dbReference type="SAM" id="Phobius"/>
    </source>
</evidence>
<dbReference type="EMBL" id="PTRA01000006">
    <property type="protein sequence ID" value="PQA54561.1"/>
    <property type="molecule type" value="Genomic_DNA"/>
</dbReference>
<evidence type="ECO:0000313" key="3">
    <source>
        <dbReference type="Proteomes" id="UP000239590"/>
    </source>
</evidence>
<dbReference type="Proteomes" id="UP000239590">
    <property type="component" value="Unassembled WGS sequence"/>
</dbReference>
<dbReference type="InterPro" id="IPR043745">
    <property type="entry name" value="DUF5690"/>
</dbReference>
<feature type="transmembrane region" description="Helical" evidence="1">
    <location>
        <begin position="171"/>
        <end position="192"/>
    </location>
</feature>
<keyword evidence="1" id="KW-1133">Transmembrane helix</keyword>
<feature type="transmembrane region" description="Helical" evidence="1">
    <location>
        <begin position="356"/>
        <end position="375"/>
    </location>
</feature>
<keyword evidence="3" id="KW-1185">Reference proteome</keyword>
<accession>A0A2S7IGS0</accession>
<dbReference type="RefSeq" id="WP_104715683.1">
    <property type="nucleotide sequence ID" value="NZ_PTRA01000006.1"/>
</dbReference>
<feature type="transmembrane region" description="Helical" evidence="1">
    <location>
        <begin position="219"/>
        <end position="238"/>
    </location>
</feature>
<feature type="transmembrane region" description="Helical" evidence="1">
    <location>
        <begin position="395"/>
        <end position="414"/>
    </location>
</feature>
<proteinExistence type="predicted"/>
<organism evidence="2 3">
    <name type="scientific">Siphonobacter curvatus</name>
    <dbReference type="NCBI Taxonomy" id="2094562"/>
    <lineage>
        <taxon>Bacteria</taxon>
        <taxon>Pseudomonadati</taxon>
        <taxon>Bacteroidota</taxon>
        <taxon>Cytophagia</taxon>
        <taxon>Cytophagales</taxon>
        <taxon>Cytophagaceae</taxon>
        <taxon>Siphonobacter</taxon>
    </lineage>
</organism>
<feature type="transmembrane region" description="Helical" evidence="1">
    <location>
        <begin position="109"/>
        <end position="131"/>
    </location>
</feature>
<dbReference type="AlphaFoldDB" id="A0A2S7IGS0"/>
<dbReference type="OrthoDB" id="182994at2"/>
<comment type="caution">
    <text evidence="2">The sequence shown here is derived from an EMBL/GenBank/DDBJ whole genome shotgun (WGS) entry which is preliminary data.</text>
</comment>
<keyword evidence="1" id="KW-0812">Transmembrane</keyword>
<keyword evidence="1" id="KW-0472">Membrane</keyword>
<feature type="transmembrane region" description="Helical" evidence="1">
    <location>
        <begin position="143"/>
        <end position="165"/>
    </location>
</feature>
<name>A0A2S7IGS0_9BACT</name>
<gene>
    <name evidence="2" type="ORF">C5O19_22715</name>
</gene>
<evidence type="ECO:0008006" key="4">
    <source>
        <dbReference type="Google" id="ProtNLM"/>
    </source>
</evidence>
<dbReference type="PROSITE" id="PS51257">
    <property type="entry name" value="PROKAR_LIPOPROTEIN"/>
    <property type="match status" value="1"/>
</dbReference>
<feature type="transmembrane region" description="Helical" evidence="1">
    <location>
        <begin position="53"/>
        <end position="72"/>
    </location>
</feature>
<dbReference type="SUPFAM" id="SSF103473">
    <property type="entry name" value="MFS general substrate transporter"/>
    <property type="match status" value="1"/>
</dbReference>
<protein>
    <recommendedName>
        <fullName evidence="4">MFS transporter</fullName>
    </recommendedName>
</protein>
<feature type="transmembrane region" description="Helical" evidence="1">
    <location>
        <begin position="264"/>
        <end position="286"/>
    </location>
</feature>
<feature type="transmembrane region" description="Helical" evidence="1">
    <location>
        <begin position="322"/>
        <end position="344"/>
    </location>
</feature>
<evidence type="ECO:0000313" key="2">
    <source>
        <dbReference type="EMBL" id="PQA54561.1"/>
    </source>
</evidence>